<comment type="similarity">
    <text evidence="1">Belongs to the short-chain dehydrogenases/reductases (SDR) family.</text>
</comment>
<dbReference type="PANTHER" id="PTHR42760:SF133">
    <property type="entry name" value="3-OXOACYL-[ACYL-CARRIER-PROTEIN] REDUCTASE"/>
    <property type="match status" value="1"/>
</dbReference>
<dbReference type="Pfam" id="PF13561">
    <property type="entry name" value="adh_short_C2"/>
    <property type="match status" value="1"/>
</dbReference>
<evidence type="ECO:0000313" key="3">
    <source>
        <dbReference type="EMBL" id="MEI4280776.1"/>
    </source>
</evidence>
<dbReference type="PROSITE" id="PS00061">
    <property type="entry name" value="ADH_SHORT"/>
    <property type="match status" value="1"/>
</dbReference>
<sequence>MTASLPALFDLTGRTAVVTGASSGLGTTFAAALAGAGASVVVTGRRADLLADVADGLRAAGAVCVPVVADVRLPADCARVVQAALDETGRVDVLVNNAGTGHGARALTEDPAAFEAVLATNLAGAHHMAQAVARAMVAAGHGGSVVNVSSALALAVGDVPQAAYTASKAGLLGLTRDLAMQWTARYGIRVNALAPGFFPSGMTAPLLGSEKGAAGVLARTPVGRVGRPEELVGPLLLLASDAGSYMTGATVAVDGGWSMH</sequence>
<dbReference type="SUPFAM" id="SSF51735">
    <property type="entry name" value="NAD(P)-binding Rossmann-fold domains"/>
    <property type="match status" value="1"/>
</dbReference>
<reference evidence="3 4" key="1">
    <citation type="submission" date="2024-03" db="EMBL/GenBank/DDBJ databases">
        <title>Draft genome sequence of Klenkia terrae.</title>
        <authorList>
            <person name="Duangmal K."/>
            <person name="Chantavorakit T."/>
        </authorList>
    </citation>
    <scope>NUCLEOTIDE SEQUENCE [LARGE SCALE GENOMIC DNA]</scope>
    <source>
        <strain evidence="3 4">JCM 17786</strain>
    </source>
</reference>
<dbReference type="RefSeq" id="WP_225235120.1">
    <property type="nucleotide sequence ID" value="NZ_JBAPLV010000028.1"/>
</dbReference>
<name>A0ABU8EAW2_9ACTN</name>
<accession>A0ABU8EAW2</accession>
<dbReference type="InterPro" id="IPR036291">
    <property type="entry name" value="NAD(P)-bd_dom_sf"/>
</dbReference>
<keyword evidence="2" id="KW-0560">Oxidoreductase</keyword>
<dbReference type="Proteomes" id="UP001373496">
    <property type="component" value="Unassembled WGS sequence"/>
</dbReference>
<evidence type="ECO:0000256" key="2">
    <source>
        <dbReference type="ARBA" id="ARBA00023002"/>
    </source>
</evidence>
<comment type="caution">
    <text evidence="3">The sequence shown here is derived from an EMBL/GenBank/DDBJ whole genome shotgun (WGS) entry which is preliminary data.</text>
</comment>
<gene>
    <name evidence="3" type="ORF">UXQ13_20040</name>
</gene>
<dbReference type="PRINTS" id="PR00080">
    <property type="entry name" value="SDRFAMILY"/>
</dbReference>
<protein>
    <submittedName>
        <fullName evidence="3">SDR family oxidoreductase</fullName>
    </submittedName>
</protein>
<dbReference type="InterPro" id="IPR020904">
    <property type="entry name" value="Sc_DH/Rdtase_CS"/>
</dbReference>
<organism evidence="3 4">
    <name type="scientific">Klenkia terrae</name>
    <dbReference type="NCBI Taxonomy" id="1052259"/>
    <lineage>
        <taxon>Bacteria</taxon>
        <taxon>Bacillati</taxon>
        <taxon>Actinomycetota</taxon>
        <taxon>Actinomycetes</taxon>
        <taxon>Geodermatophilales</taxon>
        <taxon>Geodermatophilaceae</taxon>
        <taxon>Klenkia</taxon>
    </lineage>
</organism>
<dbReference type="PANTHER" id="PTHR42760">
    <property type="entry name" value="SHORT-CHAIN DEHYDROGENASES/REDUCTASES FAMILY MEMBER"/>
    <property type="match status" value="1"/>
</dbReference>
<dbReference type="Gene3D" id="3.40.50.720">
    <property type="entry name" value="NAD(P)-binding Rossmann-like Domain"/>
    <property type="match status" value="1"/>
</dbReference>
<evidence type="ECO:0000313" key="4">
    <source>
        <dbReference type="Proteomes" id="UP001373496"/>
    </source>
</evidence>
<dbReference type="InterPro" id="IPR002347">
    <property type="entry name" value="SDR_fam"/>
</dbReference>
<dbReference type="PRINTS" id="PR00081">
    <property type="entry name" value="GDHRDH"/>
</dbReference>
<keyword evidence="4" id="KW-1185">Reference proteome</keyword>
<proteinExistence type="inferred from homology"/>
<dbReference type="EMBL" id="JBAPLV010000028">
    <property type="protein sequence ID" value="MEI4280776.1"/>
    <property type="molecule type" value="Genomic_DNA"/>
</dbReference>
<evidence type="ECO:0000256" key="1">
    <source>
        <dbReference type="ARBA" id="ARBA00006484"/>
    </source>
</evidence>